<evidence type="ECO:0000313" key="11">
    <source>
        <dbReference type="EMBL" id="ORY47126.1"/>
    </source>
</evidence>
<feature type="signal peptide" evidence="9">
    <location>
        <begin position="1"/>
        <end position="18"/>
    </location>
</feature>
<keyword evidence="2 9" id="KW-0732">Signal</keyword>
<organism evidence="11 12">
    <name type="scientific">Neocallimastix californiae</name>
    <dbReference type="NCBI Taxonomy" id="1754190"/>
    <lineage>
        <taxon>Eukaryota</taxon>
        <taxon>Fungi</taxon>
        <taxon>Fungi incertae sedis</taxon>
        <taxon>Chytridiomycota</taxon>
        <taxon>Chytridiomycota incertae sedis</taxon>
        <taxon>Neocallimastigomycetes</taxon>
        <taxon>Neocallimastigales</taxon>
        <taxon>Neocallimastigaceae</taxon>
        <taxon>Neocallimastix</taxon>
    </lineage>
</organism>
<dbReference type="GO" id="GO:0009986">
    <property type="term" value="C:cell surface"/>
    <property type="evidence" value="ECO:0007669"/>
    <property type="project" value="TreeGrafter"/>
</dbReference>
<dbReference type="Pfam" id="PF00150">
    <property type="entry name" value="Cellulase"/>
    <property type="match status" value="1"/>
</dbReference>
<keyword evidence="3" id="KW-0677">Repeat</keyword>
<gene>
    <name evidence="11" type="ORF">LY90DRAFT_703294</name>
</gene>
<evidence type="ECO:0000256" key="1">
    <source>
        <dbReference type="ARBA" id="ARBA00005641"/>
    </source>
</evidence>
<evidence type="ECO:0000256" key="4">
    <source>
        <dbReference type="ARBA" id="ARBA00022801"/>
    </source>
</evidence>
<comment type="caution">
    <text evidence="11">The sequence shown here is derived from an EMBL/GenBank/DDBJ whole genome shotgun (WGS) entry which is preliminary data.</text>
</comment>
<dbReference type="SUPFAM" id="SSF51445">
    <property type="entry name" value="(Trans)glycosidases"/>
    <property type="match status" value="1"/>
</dbReference>
<dbReference type="InterPro" id="IPR002883">
    <property type="entry name" value="CBM10/Dockerin_dom"/>
</dbReference>
<keyword evidence="6 8" id="KW-0326">Glycosidase</keyword>
<evidence type="ECO:0000256" key="7">
    <source>
        <dbReference type="ARBA" id="ARBA00023326"/>
    </source>
</evidence>
<proteinExistence type="inferred from homology"/>
<feature type="domain" description="CBM10" evidence="10">
    <location>
        <begin position="389"/>
        <end position="424"/>
    </location>
</feature>
<dbReference type="STRING" id="1754190.A0A1Y2CJJ5"/>
<dbReference type="PROSITE" id="PS51763">
    <property type="entry name" value="CBM10"/>
    <property type="match status" value="2"/>
</dbReference>
<dbReference type="InterPro" id="IPR001547">
    <property type="entry name" value="Glyco_hydro_5"/>
</dbReference>
<dbReference type="SUPFAM" id="SSF64571">
    <property type="entry name" value="Cellulose docking domain, dockering"/>
    <property type="match status" value="2"/>
</dbReference>
<dbReference type="PANTHER" id="PTHR31297:SF41">
    <property type="entry name" value="ENDOGLUCANASE, PUTATIVE (AFU_ORTHOLOGUE AFUA_5G01830)-RELATED"/>
    <property type="match status" value="1"/>
</dbReference>
<feature type="chain" id="PRO_5010999663" evidence="9">
    <location>
        <begin position="19"/>
        <end position="477"/>
    </location>
</feature>
<evidence type="ECO:0000256" key="9">
    <source>
        <dbReference type="SAM" id="SignalP"/>
    </source>
</evidence>
<evidence type="ECO:0000256" key="3">
    <source>
        <dbReference type="ARBA" id="ARBA00022737"/>
    </source>
</evidence>
<evidence type="ECO:0000256" key="5">
    <source>
        <dbReference type="ARBA" id="ARBA00023277"/>
    </source>
</evidence>
<evidence type="ECO:0000313" key="12">
    <source>
        <dbReference type="Proteomes" id="UP000193920"/>
    </source>
</evidence>
<dbReference type="Gene3D" id="3.20.20.80">
    <property type="entry name" value="Glycosidases"/>
    <property type="match status" value="1"/>
</dbReference>
<dbReference type="InterPro" id="IPR017853">
    <property type="entry name" value="GH"/>
</dbReference>
<evidence type="ECO:0000256" key="6">
    <source>
        <dbReference type="ARBA" id="ARBA00023295"/>
    </source>
</evidence>
<protein>
    <submittedName>
        <fullName evidence="11">Glycoside hydrolase</fullName>
    </submittedName>
</protein>
<keyword evidence="5" id="KW-0119">Carbohydrate metabolism</keyword>
<dbReference type="EMBL" id="MCOG01000105">
    <property type="protein sequence ID" value="ORY47126.1"/>
    <property type="molecule type" value="Genomic_DNA"/>
</dbReference>
<sequence>MQLKNILLTLATASSALALTTQQVVKEMGLGWNLGNTLESTGDWINGRNVNAYETAWGNPAATKDLIKAIKNNGFNSIRIPVSWSNLMSSDYTISQELLKRVNEVVSWVIDTGMYAIINIHWDGGWIEKFGTNESTMANQKFNKIWTQVSDYFKNYGEHLIFESLNEEGCWNDVWNRYSNSGNKNKAYSTLNNINQQFVDIVRKSGGNNKNRHLLIAGYCTDIDLTVDSAFKMPSDSANRMMVSVHYYTPSTFTILEKDEDWGKFQGTWGTDAEIKTLMADFDKLKKRFVDNGVPVIIGEYATVLTNKDKASVHKYLFTCAQYATSLGICPMLWDNGDYFDRKALKFKDSEIGDFYKYHGNLVLEGVEKTTDKNNSGSNDNINPISPSTCWSEPDYPCCKSSCEVYYTDEHKWGVENGDWCGITDSCGVESSAVGESCLSAGEYPCCESCNIYSEEEGDKWGIENNDWCSIKFKCYQ</sequence>
<feature type="domain" description="CBM10" evidence="10">
    <location>
        <begin position="437"/>
        <end position="472"/>
    </location>
</feature>
<name>A0A1Y2CJJ5_9FUNG</name>
<evidence type="ECO:0000259" key="10">
    <source>
        <dbReference type="PROSITE" id="PS51763"/>
    </source>
</evidence>
<dbReference type="Gene3D" id="3.90.1220.10">
    <property type="entry name" value="Cellulose docking domain, dockering"/>
    <property type="match status" value="2"/>
</dbReference>
<keyword evidence="12" id="KW-1185">Reference proteome</keyword>
<dbReference type="Proteomes" id="UP000193920">
    <property type="component" value="Unassembled WGS sequence"/>
</dbReference>
<dbReference type="GO" id="GO:0008422">
    <property type="term" value="F:beta-glucosidase activity"/>
    <property type="evidence" value="ECO:0007669"/>
    <property type="project" value="TreeGrafter"/>
</dbReference>
<dbReference type="OrthoDB" id="412536at2759"/>
<dbReference type="PANTHER" id="PTHR31297">
    <property type="entry name" value="GLUCAN ENDO-1,6-BETA-GLUCOSIDASE B"/>
    <property type="match status" value="1"/>
</dbReference>
<keyword evidence="7" id="KW-0624">Polysaccharide degradation</keyword>
<keyword evidence="4 8" id="KW-0378">Hydrolase</keyword>
<accession>A0A1Y2CJJ5</accession>
<evidence type="ECO:0000256" key="2">
    <source>
        <dbReference type="ARBA" id="ARBA00022729"/>
    </source>
</evidence>
<dbReference type="GO" id="GO:0005576">
    <property type="term" value="C:extracellular region"/>
    <property type="evidence" value="ECO:0007669"/>
    <property type="project" value="TreeGrafter"/>
</dbReference>
<dbReference type="GO" id="GO:0009251">
    <property type="term" value="P:glucan catabolic process"/>
    <property type="evidence" value="ECO:0007669"/>
    <property type="project" value="TreeGrafter"/>
</dbReference>
<reference evidence="11 12" key="1">
    <citation type="submission" date="2016-08" db="EMBL/GenBank/DDBJ databases">
        <title>A Parts List for Fungal Cellulosomes Revealed by Comparative Genomics.</title>
        <authorList>
            <consortium name="DOE Joint Genome Institute"/>
            <person name="Haitjema C.H."/>
            <person name="Gilmore S.P."/>
            <person name="Henske J.K."/>
            <person name="Solomon K.V."/>
            <person name="De Groot R."/>
            <person name="Kuo A."/>
            <person name="Mondo S.J."/>
            <person name="Salamov A.A."/>
            <person name="Labutti K."/>
            <person name="Zhao Z."/>
            <person name="Chiniquy J."/>
            <person name="Barry K."/>
            <person name="Brewer H.M."/>
            <person name="Purvine S.O."/>
            <person name="Wright A.T."/>
            <person name="Boxma B."/>
            <person name="Van Alen T."/>
            <person name="Hackstein J.H."/>
            <person name="Baker S.E."/>
            <person name="Grigoriev I.V."/>
            <person name="O'Malley M.A."/>
        </authorList>
    </citation>
    <scope>NUCLEOTIDE SEQUENCE [LARGE SCALE GENOMIC DNA]</scope>
    <source>
        <strain evidence="11 12">G1</strain>
    </source>
</reference>
<dbReference type="InterPro" id="IPR050386">
    <property type="entry name" value="Glycosyl_hydrolase_5"/>
</dbReference>
<dbReference type="InterPro" id="IPR009034">
    <property type="entry name" value="Dockerin_dom_fun_sf"/>
</dbReference>
<dbReference type="AlphaFoldDB" id="A0A1Y2CJJ5"/>
<comment type="similarity">
    <text evidence="1 8">Belongs to the glycosyl hydrolase 5 (cellulase A) family.</text>
</comment>
<dbReference type="Pfam" id="PF02013">
    <property type="entry name" value="CBM_10"/>
    <property type="match status" value="2"/>
</dbReference>
<evidence type="ECO:0000256" key="8">
    <source>
        <dbReference type="RuleBase" id="RU361153"/>
    </source>
</evidence>